<dbReference type="Proteomes" id="UP000178114">
    <property type="component" value="Unassembled WGS sequence"/>
</dbReference>
<dbReference type="AlphaFoldDB" id="A0A1F5X181"/>
<keyword evidence="2" id="KW-0680">Restriction system</keyword>
<dbReference type="GO" id="GO:0003677">
    <property type="term" value="F:DNA binding"/>
    <property type="evidence" value="ECO:0007669"/>
    <property type="project" value="UniProtKB-KW"/>
</dbReference>
<feature type="domain" description="Type I restriction modification DNA specificity" evidence="4">
    <location>
        <begin position="167"/>
        <end position="310"/>
    </location>
</feature>
<evidence type="ECO:0000259" key="4">
    <source>
        <dbReference type="Pfam" id="PF01420"/>
    </source>
</evidence>
<feature type="domain" description="Type I restriction modification DNA specificity" evidence="4">
    <location>
        <begin position="28"/>
        <end position="130"/>
    </location>
</feature>
<evidence type="ECO:0000256" key="3">
    <source>
        <dbReference type="ARBA" id="ARBA00023125"/>
    </source>
</evidence>
<evidence type="ECO:0000313" key="5">
    <source>
        <dbReference type="EMBL" id="OGF81659.1"/>
    </source>
</evidence>
<proteinExistence type="inferred from homology"/>
<dbReference type="Gene3D" id="3.90.220.20">
    <property type="entry name" value="DNA methylase specificity domains"/>
    <property type="match status" value="2"/>
</dbReference>
<comment type="similarity">
    <text evidence="1">Belongs to the type-I restriction system S methylase family.</text>
</comment>
<dbReference type="STRING" id="1798351.A2930_04140"/>
<dbReference type="SUPFAM" id="SSF116734">
    <property type="entry name" value="DNA methylase specificity domain"/>
    <property type="match status" value="2"/>
</dbReference>
<sequence length="318" mass="36519">MNKLIPLKELFTPVYGVNLELVNIEECEKKDSNSIRFISRTELNNGVSAYVKRINDVVPNPAHTISVAVSGSVLSSFYQDKEYYSGRDLYYLMPKRKTSKEEMIFYALCIKANKYKYNYGRAANKTLKEILLPAEMPNDFKKIMLDQIPVPIDKELLLKQFSLNTQNWGLFALNGMFGITGSKTTPLLELEEYGQGKYPYVTTQATNNGIGGFYDFYTEEGGILTVDSAVFGYCSYQSKNFSASDHVEKLIPKFKMNKYIAMFLVKILNLEQYRYNYGRKCSQDRMNQIKIKLPTKDGQPDFNFMEDYIKSLPYSASI</sequence>
<evidence type="ECO:0000256" key="1">
    <source>
        <dbReference type="ARBA" id="ARBA00010923"/>
    </source>
</evidence>
<gene>
    <name evidence="5" type="ORF">A2930_04140</name>
</gene>
<dbReference type="EMBL" id="MFID01000007">
    <property type="protein sequence ID" value="OGF81659.1"/>
    <property type="molecule type" value="Genomic_DNA"/>
</dbReference>
<dbReference type="InterPro" id="IPR000055">
    <property type="entry name" value="Restrct_endonuc_typeI_TRD"/>
</dbReference>
<reference evidence="5 6" key="1">
    <citation type="journal article" date="2016" name="Nat. Commun.">
        <title>Thousands of microbial genomes shed light on interconnected biogeochemical processes in an aquifer system.</title>
        <authorList>
            <person name="Anantharaman K."/>
            <person name="Brown C.T."/>
            <person name="Hug L.A."/>
            <person name="Sharon I."/>
            <person name="Castelle C.J."/>
            <person name="Probst A.J."/>
            <person name="Thomas B.C."/>
            <person name="Singh A."/>
            <person name="Wilkins M.J."/>
            <person name="Karaoz U."/>
            <person name="Brodie E.L."/>
            <person name="Williams K.H."/>
            <person name="Hubbard S.S."/>
            <person name="Banfield J.F."/>
        </authorList>
    </citation>
    <scope>NUCLEOTIDE SEQUENCE [LARGE SCALE GENOMIC DNA]</scope>
</reference>
<organism evidence="5 6">
    <name type="scientific">Candidatus Giovannonibacteria bacterium RIFCSPLOWO2_01_FULL_45_34</name>
    <dbReference type="NCBI Taxonomy" id="1798351"/>
    <lineage>
        <taxon>Bacteria</taxon>
        <taxon>Candidatus Giovannoniibacteriota</taxon>
    </lineage>
</organism>
<name>A0A1F5X181_9BACT</name>
<comment type="caution">
    <text evidence="5">The sequence shown here is derived from an EMBL/GenBank/DDBJ whole genome shotgun (WGS) entry which is preliminary data.</text>
</comment>
<evidence type="ECO:0000256" key="2">
    <source>
        <dbReference type="ARBA" id="ARBA00022747"/>
    </source>
</evidence>
<keyword evidence="3" id="KW-0238">DNA-binding</keyword>
<dbReference type="GO" id="GO:0009307">
    <property type="term" value="P:DNA restriction-modification system"/>
    <property type="evidence" value="ECO:0007669"/>
    <property type="project" value="UniProtKB-KW"/>
</dbReference>
<protein>
    <recommendedName>
        <fullName evidence="4">Type I restriction modification DNA specificity domain-containing protein</fullName>
    </recommendedName>
</protein>
<accession>A0A1F5X181</accession>
<dbReference type="InterPro" id="IPR044946">
    <property type="entry name" value="Restrct_endonuc_typeI_TRD_sf"/>
</dbReference>
<dbReference type="Pfam" id="PF01420">
    <property type="entry name" value="Methylase_S"/>
    <property type="match status" value="2"/>
</dbReference>
<evidence type="ECO:0000313" key="6">
    <source>
        <dbReference type="Proteomes" id="UP000178114"/>
    </source>
</evidence>